<accession>Q2N7W5</accession>
<dbReference type="EMBL" id="CP000157">
    <property type="protein sequence ID" value="ABC64226.1"/>
    <property type="molecule type" value="Genomic_DNA"/>
</dbReference>
<organism evidence="1 2">
    <name type="scientific">Erythrobacter litoralis (strain HTCC2594)</name>
    <dbReference type="NCBI Taxonomy" id="314225"/>
    <lineage>
        <taxon>Bacteria</taxon>
        <taxon>Pseudomonadati</taxon>
        <taxon>Pseudomonadota</taxon>
        <taxon>Alphaproteobacteria</taxon>
        <taxon>Sphingomonadales</taxon>
        <taxon>Erythrobacteraceae</taxon>
        <taxon>Erythrobacter/Porphyrobacter group</taxon>
        <taxon>Erythrobacter</taxon>
    </lineage>
</organism>
<dbReference type="HOGENOM" id="CLU_2000418_0_0_5"/>
<sequence>MAGRDRWDIGSALGERRDGIGGRIGSREVELKLFGNAFSLDAVTATDDEVNLRGQIVGRLPEDGAGISLETPAGIIALADDAGTAEANIIVGNDDRAGVIFVEIKLKGRFWLSPVSAYGTDLRL</sequence>
<dbReference type="AlphaFoldDB" id="Q2N7W5"/>
<gene>
    <name evidence="1" type="ordered locus">ELI_10670</name>
</gene>
<dbReference type="KEGG" id="eli:ELI_10670"/>
<evidence type="ECO:0000313" key="2">
    <source>
        <dbReference type="Proteomes" id="UP000008808"/>
    </source>
</evidence>
<keyword evidence="2" id="KW-1185">Reference proteome</keyword>
<protein>
    <submittedName>
        <fullName evidence="1">Uncharacterized protein</fullName>
    </submittedName>
</protein>
<reference evidence="2" key="1">
    <citation type="journal article" date="2009" name="J. Bacteriol.">
        <title>Complete genome sequence of Erythrobacter litoralis HTCC2594.</title>
        <authorList>
            <person name="Oh H.M."/>
            <person name="Giovannoni S.J."/>
            <person name="Ferriera S."/>
            <person name="Johnson J."/>
            <person name="Cho J.C."/>
        </authorList>
    </citation>
    <scope>NUCLEOTIDE SEQUENCE [LARGE SCALE GENOMIC DNA]</scope>
    <source>
        <strain evidence="2">HTCC2594</strain>
    </source>
</reference>
<name>Q2N7W5_ERYLH</name>
<proteinExistence type="predicted"/>
<evidence type="ECO:0000313" key="1">
    <source>
        <dbReference type="EMBL" id="ABC64226.1"/>
    </source>
</evidence>
<dbReference type="Proteomes" id="UP000008808">
    <property type="component" value="Chromosome"/>
</dbReference>
<dbReference type="STRING" id="314225.ELI_10670"/>